<name>A0A2T0MBM7_9FLAO</name>
<evidence type="ECO:0000256" key="1">
    <source>
        <dbReference type="SAM" id="SignalP"/>
    </source>
</evidence>
<reference evidence="2 3" key="1">
    <citation type="submission" date="2018-03" db="EMBL/GenBank/DDBJ databases">
        <title>Genomic Encyclopedia of Archaeal and Bacterial Type Strains, Phase II (KMG-II): from individual species to whole genera.</title>
        <authorList>
            <person name="Goeker M."/>
        </authorList>
    </citation>
    <scope>NUCLEOTIDE SEQUENCE [LARGE SCALE GENOMIC DNA]</scope>
    <source>
        <strain evidence="2 3">DSM 25027</strain>
    </source>
</reference>
<dbReference type="AlphaFoldDB" id="A0A2T0MBM7"/>
<evidence type="ECO:0008006" key="4">
    <source>
        <dbReference type="Google" id="ProtNLM"/>
    </source>
</evidence>
<sequence>MKKSKIGALIIIMTLGSGLYAQDGNSKGQFSFETAIQSWLSSGYSFNAYYHLPESHWSLGVGGEGGNFTSDFSTEAIFDNGDLLDEVDLPYLIRGEVRYHFKKHQEGLYGSLRFGYEEWEIRIEDETADFDNAFITPTIGYIWYPWERSGFSVHPYLSFIFILDGDEPQPLSNTDFELNGLLLNPGITLGWKF</sequence>
<dbReference type="EMBL" id="PVYX01000002">
    <property type="protein sequence ID" value="PRX54903.1"/>
    <property type="molecule type" value="Genomic_DNA"/>
</dbReference>
<gene>
    <name evidence="2" type="ORF">CLV81_3308</name>
</gene>
<dbReference type="RefSeq" id="WP_106146377.1">
    <property type="nucleotide sequence ID" value="NZ_PVYX01000002.1"/>
</dbReference>
<feature type="signal peptide" evidence="1">
    <location>
        <begin position="1"/>
        <end position="21"/>
    </location>
</feature>
<comment type="caution">
    <text evidence="2">The sequence shown here is derived from an EMBL/GenBank/DDBJ whole genome shotgun (WGS) entry which is preliminary data.</text>
</comment>
<accession>A0A2T0MBM7</accession>
<feature type="chain" id="PRO_5015610168" description="Outer membrane protein with beta-barrel domain" evidence="1">
    <location>
        <begin position="22"/>
        <end position="193"/>
    </location>
</feature>
<organism evidence="2 3">
    <name type="scientific">Flagellimonas meridianipacifica</name>
    <dbReference type="NCBI Taxonomy" id="1080225"/>
    <lineage>
        <taxon>Bacteria</taxon>
        <taxon>Pseudomonadati</taxon>
        <taxon>Bacteroidota</taxon>
        <taxon>Flavobacteriia</taxon>
        <taxon>Flavobacteriales</taxon>
        <taxon>Flavobacteriaceae</taxon>
        <taxon>Flagellimonas</taxon>
    </lineage>
</organism>
<dbReference type="OrthoDB" id="9771071at2"/>
<proteinExistence type="predicted"/>
<evidence type="ECO:0000313" key="2">
    <source>
        <dbReference type="EMBL" id="PRX54903.1"/>
    </source>
</evidence>
<dbReference type="Proteomes" id="UP000237640">
    <property type="component" value="Unassembled WGS sequence"/>
</dbReference>
<keyword evidence="3" id="KW-1185">Reference proteome</keyword>
<protein>
    <recommendedName>
        <fullName evidence="4">Outer membrane protein with beta-barrel domain</fullName>
    </recommendedName>
</protein>
<evidence type="ECO:0000313" key="3">
    <source>
        <dbReference type="Proteomes" id="UP000237640"/>
    </source>
</evidence>
<keyword evidence="1" id="KW-0732">Signal</keyword>